<name>A0A1G2BG69_9BACT</name>
<sequence length="85" mass="10019">MKYYNFTKEEEKILHDFSANDFVSVKEHNIKALYRDYARATVAKTRNINIRLSERDIQKIKARALDKGIPYQTLVASILHQYNNS</sequence>
<reference evidence="1 2" key="1">
    <citation type="journal article" date="2016" name="Nat. Commun.">
        <title>Thousands of microbial genomes shed light on interconnected biogeochemical processes in an aquifer system.</title>
        <authorList>
            <person name="Anantharaman K."/>
            <person name="Brown C.T."/>
            <person name="Hug L.A."/>
            <person name="Sharon I."/>
            <person name="Castelle C.J."/>
            <person name="Probst A.J."/>
            <person name="Thomas B.C."/>
            <person name="Singh A."/>
            <person name="Wilkins M.J."/>
            <person name="Karaoz U."/>
            <person name="Brodie E.L."/>
            <person name="Williams K.H."/>
            <person name="Hubbard S.S."/>
            <person name="Banfield J.F."/>
        </authorList>
    </citation>
    <scope>NUCLEOTIDE SEQUENCE [LARGE SCALE GENOMIC DNA]</scope>
</reference>
<proteinExistence type="predicted"/>
<dbReference type="InterPro" id="IPR022148">
    <property type="entry name" value="CopG_antitoxin"/>
</dbReference>
<protein>
    <recommendedName>
        <fullName evidence="3">Antitoxin</fullName>
    </recommendedName>
</protein>
<evidence type="ECO:0008006" key="3">
    <source>
        <dbReference type="Google" id="ProtNLM"/>
    </source>
</evidence>
<gene>
    <name evidence="1" type="ORF">A2319_02315</name>
</gene>
<dbReference type="Pfam" id="PF12441">
    <property type="entry name" value="CopG_antitoxin"/>
    <property type="match status" value="1"/>
</dbReference>
<evidence type="ECO:0000313" key="2">
    <source>
        <dbReference type="Proteomes" id="UP000176420"/>
    </source>
</evidence>
<accession>A0A1G2BG69</accession>
<comment type="caution">
    <text evidence="1">The sequence shown here is derived from an EMBL/GenBank/DDBJ whole genome shotgun (WGS) entry which is preliminary data.</text>
</comment>
<organism evidence="1 2">
    <name type="scientific">Candidatus Kerfeldbacteria bacterium RIFOXYB2_FULL_38_14</name>
    <dbReference type="NCBI Taxonomy" id="1798547"/>
    <lineage>
        <taxon>Bacteria</taxon>
        <taxon>Candidatus Kerfeldiibacteriota</taxon>
    </lineage>
</organism>
<dbReference type="Proteomes" id="UP000176420">
    <property type="component" value="Unassembled WGS sequence"/>
</dbReference>
<dbReference type="EMBL" id="MHKI01000005">
    <property type="protein sequence ID" value="OGY88035.1"/>
    <property type="molecule type" value="Genomic_DNA"/>
</dbReference>
<evidence type="ECO:0000313" key="1">
    <source>
        <dbReference type="EMBL" id="OGY88035.1"/>
    </source>
</evidence>
<dbReference type="AlphaFoldDB" id="A0A1G2BG69"/>